<dbReference type="Pfam" id="PF00156">
    <property type="entry name" value="Pribosyltran"/>
    <property type="match status" value="1"/>
</dbReference>
<dbReference type="SUPFAM" id="SSF53271">
    <property type="entry name" value="PRTase-like"/>
    <property type="match status" value="1"/>
</dbReference>
<dbReference type="HAMAP" id="MF_01208">
    <property type="entry name" value="PyrE"/>
    <property type="match status" value="1"/>
</dbReference>
<evidence type="ECO:0000259" key="7">
    <source>
        <dbReference type="Pfam" id="PF00156"/>
    </source>
</evidence>
<dbReference type="GO" id="GO:0044205">
    <property type="term" value="P:'de novo' UMP biosynthetic process"/>
    <property type="evidence" value="ECO:0007669"/>
    <property type="project" value="UniProtKB-UniRule"/>
</dbReference>
<dbReference type="InterPro" id="IPR000836">
    <property type="entry name" value="PRTase_dom"/>
</dbReference>
<feature type="binding site" evidence="6">
    <location>
        <position position="134"/>
    </location>
    <ligand>
        <name>orotate</name>
        <dbReference type="ChEBI" id="CHEBI:30839"/>
    </ligand>
</feature>
<dbReference type="GO" id="GO:0000287">
    <property type="term" value="F:magnesium ion binding"/>
    <property type="evidence" value="ECO:0007669"/>
    <property type="project" value="UniProtKB-UniRule"/>
</dbReference>
<dbReference type="UniPathway" id="UPA00070">
    <property type="reaction ID" value="UER00119"/>
</dbReference>
<dbReference type="GO" id="GO:0004588">
    <property type="term" value="F:orotate phosphoribosyltransferase activity"/>
    <property type="evidence" value="ECO:0007669"/>
    <property type="project" value="UniProtKB-UniRule"/>
</dbReference>
<proteinExistence type="inferred from homology"/>
<feature type="binding site" evidence="6">
    <location>
        <position position="102"/>
    </location>
    <ligand>
        <name>5-phospho-alpha-D-ribose 1-diphosphate</name>
        <dbReference type="ChEBI" id="CHEBI:58017"/>
        <note>ligand shared between dimeric partners</note>
    </ligand>
</feature>
<evidence type="ECO:0000313" key="8">
    <source>
        <dbReference type="EMBL" id="AKT37177.1"/>
    </source>
</evidence>
<keyword evidence="3 6" id="KW-0328">Glycosyltransferase</keyword>
<comment type="cofactor">
    <cofactor evidence="6">
        <name>Mg(2+)</name>
        <dbReference type="ChEBI" id="CHEBI:18420"/>
    </cofactor>
</comment>
<dbReference type="NCBIfam" id="TIGR00336">
    <property type="entry name" value="pyrE"/>
    <property type="match status" value="1"/>
</dbReference>
<comment type="pathway">
    <text evidence="1 6">Pyrimidine metabolism; UMP biosynthesis via de novo pathway; UMP from orotate: step 1/2.</text>
</comment>
<comment type="similarity">
    <text evidence="6">Belongs to the purine/pyrimidine phosphoribosyltransferase family. PyrE subfamily.</text>
</comment>
<dbReference type="AlphaFoldDB" id="A0A0K1E926"/>
<dbReference type="EC" id="2.4.2.10" evidence="2 6"/>
<accession>A0A0K1E926</accession>
<feature type="binding site" description="in other chain" evidence="6">
    <location>
        <position position="103"/>
    </location>
    <ligand>
        <name>5-phospho-alpha-D-ribose 1-diphosphate</name>
        <dbReference type="ChEBI" id="CHEBI:58017"/>
        <note>ligand shared between dimeric partners</note>
    </ligand>
</feature>
<keyword evidence="6" id="KW-0460">Magnesium</keyword>
<dbReference type="PATRIC" id="fig|52.7.peg.1391"/>
<organism evidence="8 9">
    <name type="scientific">Chondromyces crocatus</name>
    <dbReference type="NCBI Taxonomy" id="52"/>
    <lineage>
        <taxon>Bacteria</taxon>
        <taxon>Pseudomonadati</taxon>
        <taxon>Myxococcota</taxon>
        <taxon>Polyangia</taxon>
        <taxon>Polyangiales</taxon>
        <taxon>Polyangiaceae</taxon>
        <taxon>Chondromyces</taxon>
    </lineage>
</organism>
<evidence type="ECO:0000256" key="4">
    <source>
        <dbReference type="ARBA" id="ARBA00022679"/>
    </source>
</evidence>
<keyword evidence="5 6" id="KW-0665">Pyrimidine biosynthesis</keyword>
<comment type="function">
    <text evidence="6">Catalyzes the transfer of a ribosyl phosphate group from 5-phosphoribose 1-diphosphate to orotate, leading to the formation of orotidine monophosphate (OMP).</text>
</comment>
<keyword evidence="4 6" id="KW-0808">Transferase</keyword>
<reference evidence="8 9" key="1">
    <citation type="submission" date="2015-07" db="EMBL/GenBank/DDBJ databases">
        <title>Genome analysis of myxobacterium Chondromyces crocatus Cm c5 reveals a high potential for natural compound synthesis and the genetic basis for the loss of fruiting body formation.</title>
        <authorList>
            <person name="Zaburannyi N."/>
            <person name="Bunk B."/>
            <person name="Maier J."/>
            <person name="Overmann J."/>
            <person name="Mueller R."/>
        </authorList>
    </citation>
    <scope>NUCLEOTIDE SEQUENCE [LARGE SCALE GENOMIC DNA]</scope>
    <source>
        <strain evidence="8 9">Cm c5</strain>
    </source>
</reference>
<dbReference type="GO" id="GO:0019856">
    <property type="term" value="P:pyrimidine nucleobase biosynthetic process"/>
    <property type="evidence" value="ECO:0007669"/>
    <property type="project" value="TreeGrafter"/>
</dbReference>
<dbReference type="PANTHER" id="PTHR19278:SF9">
    <property type="entry name" value="URIDINE 5'-MONOPHOSPHATE SYNTHASE"/>
    <property type="match status" value="1"/>
</dbReference>
<feature type="domain" description="Phosphoribosyltransferase" evidence="7">
    <location>
        <begin position="69"/>
        <end position="166"/>
    </location>
</feature>
<comment type="caution">
    <text evidence="6">Lacks conserved residue(s) required for the propagation of feature annotation.</text>
</comment>
<protein>
    <recommendedName>
        <fullName evidence="2 6">Orotate phosphoribosyltransferase</fullName>
        <shortName evidence="6">OPRT</shortName>
        <shortName evidence="6">OPRTase</shortName>
        <ecNumber evidence="2 6">2.4.2.10</ecNumber>
    </recommendedName>
</protein>
<sequence length="191" mass="20208">MNDLTGPRARERLVHLLRDRSFEQKRVVLASGRESDFFIDCKQAVLTAEGHALVGALMLDALDALPGCDAVAGVELGGCPLASAVSLMSHLRGTPLPALYVRKETKDHGSRRQVEGDKALHPGARVVMLEDVITTGGSTLKAVEKLRAAGAEVVGVIALVDRLEGGAEAIRTAGLPVVALCTRRDFLPDPA</sequence>
<dbReference type="Proteomes" id="UP000067626">
    <property type="component" value="Chromosome"/>
</dbReference>
<feature type="binding site" evidence="6">
    <location>
        <position position="106"/>
    </location>
    <ligand>
        <name>5-phospho-alpha-D-ribose 1-diphosphate</name>
        <dbReference type="ChEBI" id="CHEBI:58017"/>
        <note>ligand shared between dimeric partners</note>
    </ligand>
</feature>
<dbReference type="PANTHER" id="PTHR19278">
    <property type="entry name" value="OROTATE PHOSPHORIBOSYLTRANSFERASE"/>
    <property type="match status" value="1"/>
</dbReference>
<comment type="subunit">
    <text evidence="6">Homodimer.</text>
</comment>
<evidence type="ECO:0000256" key="5">
    <source>
        <dbReference type="ARBA" id="ARBA00022975"/>
    </source>
</evidence>
<dbReference type="STRING" id="52.CMC5_013070"/>
<dbReference type="InterPro" id="IPR029057">
    <property type="entry name" value="PRTase-like"/>
</dbReference>
<comment type="catalytic activity">
    <reaction evidence="6">
        <text>orotidine 5'-phosphate + diphosphate = orotate + 5-phospho-alpha-D-ribose 1-diphosphate</text>
        <dbReference type="Rhea" id="RHEA:10380"/>
        <dbReference type="ChEBI" id="CHEBI:30839"/>
        <dbReference type="ChEBI" id="CHEBI:33019"/>
        <dbReference type="ChEBI" id="CHEBI:57538"/>
        <dbReference type="ChEBI" id="CHEBI:58017"/>
        <dbReference type="EC" id="2.4.2.10"/>
    </reaction>
</comment>
<evidence type="ECO:0000313" key="9">
    <source>
        <dbReference type="Proteomes" id="UP000067626"/>
    </source>
</evidence>
<feature type="binding site" description="in other chain" evidence="6">
    <location>
        <begin position="130"/>
        <end position="138"/>
    </location>
    <ligand>
        <name>5-phospho-alpha-D-ribose 1-diphosphate</name>
        <dbReference type="ChEBI" id="CHEBI:58017"/>
        <note>ligand shared between dimeric partners</note>
    </ligand>
</feature>
<dbReference type="InterPro" id="IPR004467">
    <property type="entry name" value="Or_phspho_trans_dom"/>
</dbReference>
<feature type="binding site" evidence="6">
    <location>
        <position position="108"/>
    </location>
    <ligand>
        <name>5-phospho-alpha-D-ribose 1-diphosphate</name>
        <dbReference type="ChEBI" id="CHEBI:58017"/>
        <note>ligand shared between dimeric partners</note>
    </ligand>
</feature>
<dbReference type="KEGG" id="ccro:CMC5_013070"/>
<dbReference type="CDD" id="cd06223">
    <property type="entry name" value="PRTases_typeI"/>
    <property type="match status" value="1"/>
</dbReference>
<feature type="binding site" evidence="6">
    <location>
        <position position="162"/>
    </location>
    <ligand>
        <name>orotate</name>
        <dbReference type="ChEBI" id="CHEBI:30839"/>
    </ligand>
</feature>
<dbReference type="InterPro" id="IPR023031">
    <property type="entry name" value="OPRT"/>
</dbReference>
<name>A0A0K1E926_CHOCO</name>
<evidence type="ECO:0000256" key="3">
    <source>
        <dbReference type="ARBA" id="ARBA00022676"/>
    </source>
</evidence>
<evidence type="ECO:0000256" key="1">
    <source>
        <dbReference type="ARBA" id="ARBA00004889"/>
    </source>
</evidence>
<dbReference type="EMBL" id="CP012159">
    <property type="protein sequence ID" value="AKT37177.1"/>
    <property type="molecule type" value="Genomic_DNA"/>
</dbReference>
<keyword evidence="9" id="KW-1185">Reference proteome</keyword>
<evidence type="ECO:0000256" key="6">
    <source>
        <dbReference type="HAMAP-Rule" id="MF_01208"/>
    </source>
</evidence>
<evidence type="ECO:0000256" key="2">
    <source>
        <dbReference type="ARBA" id="ARBA00011971"/>
    </source>
</evidence>
<gene>
    <name evidence="6 8" type="primary">pyrE</name>
    <name evidence="8" type="ORF">CMC5_013070</name>
</gene>
<dbReference type="Gene3D" id="3.40.50.2020">
    <property type="match status" value="1"/>
</dbReference>